<dbReference type="InterPro" id="IPR052988">
    <property type="entry name" value="Oryzine_lactonohydrolase"/>
</dbReference>
<comment type="caution">
    <text evidence="2">The sequence shown here is derived from an EMBL/GenBank/DDBJ whole genome shotgun (WGS) entry which is preliminary data.</text>
</comment>
<name>A0A9W4IZU5_9EURO</name>
<reference evidence="2" key="1">
    <citation type="submission" date="2021-07" db="EMBL/GenBank/DDBJ databases">
        <authorList>
            <person name="Branca A.L. A."/>
        </authorList>
    </citation>
    <scope>NUCLEOTIDE SEQUENCE</scope>
</reference>
<sequence>MAALHSSVARANSSIPSAFAVYNISFLDIIGHAPKLDLLVENNDYPFAHEASVYIPTSDELFMSSNMFTDPATNKTTIKVSKVSLSKHPLTAEIVNTTVPMPNGGINHDNGIVWTAQGGMNDTGGLFQMSTTPPYNTTLLLSTFYGRQFNSLNDVAVSDDGSIWFTDPEYGWHQGIRPKPKLPNQVYRYDPATKDVRVVADGFGRPNGIAFSPDQKVVYITDTAETVGDGSKDNSLPAAIYAFDVTISHGQPFLNNRRFFAMPGEGIPDGIKMDIDGNVYAGCGDGVNVWSPGGVLLGKILVKDGASNFSFGLDGRMFILNENKLYAAQLNRRVQGTLVKSRE</sequence>
<organism evidence="2 3">
    <name type="scientific">Penicillium salamii</name>
    <dbReference type="NCBI Taxonomy" id="1612424"/>
    <lineage>
        <taxon>Eukaryota</taxon>
        <taxon>Fungi</taxon>
        <taxon>Dikarya</taxon>
        <taxon>Ascomycota</taxon>
        <taxon>Pezizomycotina</taxon>
        <taxon>Eurotiomycetes</taxon>
        <taxon>Eurotiomycetidae</taxon>
        <taxon>Eurotiales</taxon>
        <taxon>Aspergillaceae</taxon>
        <taxon>Penicillium</taxon>
    </lineage>
</organism>
<proteinExistence type="predicted"/>
<evidence type="ECO:0000259" key="1">
    <source>
        <dbReference type="Pfam" id="PF08450"/>
    </source>
</evidence>
<keyword evidence="3" id="KW-1185">Reference proteome</keyword>
<feature type="domain" description="SMP-30/Gluconolactonase/LRE-like region" evidence="1">
    <location>
        <begin position="109"/>
        <end position="312"/>
    </location>
</feature>
<dbReference type="Gene3D" id="2.120.10.30">
    <property type="entry name" value="TolB, C-terminal domain"/>
    <property type="match status" value="1"/>
</dbReference>
<dbReference type="SUPFAM" id="SSF63829">
    <property type="entry name" value="Calcium-dependent phosphotriesterase"/>
    <property type="match status" value="1"/>
</dbReference>
<gene>
    <name evidence="2" type="ORF">PSALAMII_LOCUS4684</name>
</gene>
<dbReference type="PANTHER" id="PTHR47064">
    <property type="entry name" value="PUTATIVE (AFU_ORTHOLOGUE AFUA_1G08990)-RELATED"/>
    <property type="match status" value="1"/>
</dbReference>
<dbReference type="AlphaFoldDB" id="A0A9W4IZU5"/>
<evidence type="ECO:0000313" key="2">
    <source>
        <dbReference type="EMBL" id="CAG8370346.1"/>
    </source>
</evidence>
<dbReference type="PANTHER" id="PTHR47064:SF2">
    <property type="entry name" value="SMP-30_GLUCONOLACTONASE_LRE-LIKE REGION DOMAIN-CONTAINING PROTEIN-RELATED"/>
    <property type="match status" value="1"/>
</dbReference>
<dbReference type="Proteomes" id="UP001152649">
    <property type="component" value="Unassembled WGS sequence"/>
</dbReference>
<evidence type="ECO:0000313" key="3">
    <source>
        <dbReference type="Proteomes" id="UP001152649"/>
    </source>
</evidence>
<accession>A0A9W4IZU5</accession>
<dbReference type="OrthoDB" id="423498at2759"/>
<dbReference type="InterPro" id="IPR011042">
    <property type="entry name" value="6-blade_b-propeller_TolB-like"/>
</dbReference>
<protein>
    <recommendedName>
        <fullName evidence="1">SMP-30/Gluconolactonase/LRE-like region domain-containing protein</fullName>
    </recommendedName>
</protein>
<dbReference type="EMBL" id="CAJVPG010000188">
    <property type="protein sequence ID" value="CAG8370346.1"/>
    <property type="molecule type" value="Genomic_DNA"/>
</dbReference>
<dbReference type="Pfam" id="PF08450">
    <property type="entry name" value="SGL"/>
    <property type="match status" value="1"/>
</dbReference>
<dbReference type="InterPro" id="IPR013658">
    <property type="entry name" value="SGL"/>
</dbReference>